<dbReference type="GO" id="GO:0005654">
    <property type="term" value="C:nucleoplasm"/>
    <property type="evidence" value="ECO:0007669"/>
    <property type="project" value="UniProtKB-SubCell"/>
</dbReference>
<evidence type="ECO:0000256" key="2">
    <source>
        <dbReference type="ARBA" id="ARBA00008585"/>
    </source>
</evidence>
<feature type="transmembrane region" description="Helical" evidence="9">
    <location>
        <begin position="204"/>
        <end position="224"/>
    </location>
</feature>
<protein>
    <recommendedName>
        <fullName evidence="8">Cohesin loading complex subunit SCC4 homolog</fullName>
    </recommendedName>
</protein>
<evidence type="ECO:0000256" key="4">
    <source>
        <dbReference type="ARBA" id="ARBA00022776"/>
    </source>
</evidence>
<dbReference type="PANTHER" id="PTHR21394">
    <property type="entry name" value="MAU2 CHROMATID COHESION FACTOR HOMOLOG"/>
    <property type="match status" value="1"/>
</dbReference>
<evidence type="ECO:0000256" key="5">
    <source>
        <dbReference type="ARBA" id="ARBA00022829"/>
    </source>
</evidence>
<evidence type="ECO:0000256" key="6">
    <source>
        <dbReference type="ARBA" id="ARBA00023242"/>
    </source>
</evidence>
<comment type="subcellular location">
    <subcellularLocation>
        <location evidence="1">Nucleus</location>
        <location evidence="1">Nucleoplasm</location>
    </subcellularLocation>
</comment>
<comment type="similarity">
    <text evidence="2">Belongs to the SCC4/mau-2 family.</text>
</comment>
<evidence type="ECO:0000313" key="10">
    <source>
        <dbReference type="EMBL" id="VEL25435.1"/>
    </source>
</evidence>
<keyword evidence="4" id="KW-0498">Mitosis</keyword>
<sequence length="421" mass="47851">MNQLTNDCYASLLGFAKMFRSMTPPNIRLAVHCLKSVLYFRLPPNYEARTHLQLGRLLFLHSKSDDQIKFHLEKARSLGTHLKHPDDIIKFEAADLLADFFERKGKRYEANCVLNDAMRILVCVSKQSHVAERDVNSACETLGMGFEFASIHNSDYTQGLFLLSKCMLLLASRQLPEVTANLSDANRLIENLNGTRYQREALRIFYLVINVSLYLLAGQAKQAHPILRQLHSSIQQFAAMDESKFLVFPLTFSFFFINPYISVFFTASDGAMTNPIDRFQWMPREHMVILVYLITVMQSMQTGLLDRAQRSAEKALTQIEKLSVFDANPLLTVFHLSLLEHTAMGRLVMGVKTAAVQDIGIACRICAANPSLMARRLPQLHTLVGLYAMSMNCMNEAETQFKLALKVSYVVACFYIFYKKS</sequence>
<accession>A0A448X139</accession>
<dbReference type="InterPro" id="IPR019440">
    <property type="entry name" value="MAU2"/>
</dbReference>
<dbReference type="EMBL" id="CAAALY010073915">
    <property type="protein sequence ID" value="VEL25435.1"/>
    <property type="molecule type" value="Genomic_DNA"/>
</dbReference>
<keyword evidence="9" id="KW-0812">Transmembrane</keyword>
<evidence type="ECO:0000256" key="9">
    <source>
        <dbReference type="SAM" id="Phobius"/>
    </source>
</evidence>
<feature type="transmembrane region" description="Helical" evidence="9">
    <location>
        <begin position="245"/>
        <end position="267"/>
    </location>
</feature>
<dbReference type="GO" id="GO:0051301">
    <property type="term" value="P:cell division"/>
    <property type="evidence" value="ECO:0007669"/>
    <property type="project" value="UniProtKB-KW"/>
</dbReference>
<evidence type="ECO:0000256" key="8">
    <source>
        <dbReference type="ARBA" id="ARBA00030523"/>
    </source>
</evidence>
<dbReference type="AlphaFoldDB" id="A0A448X139"/>
<evidence type="ECO:0000256" key="1">
    <source>
        <dbReference type="ARBA" id="ARBA00004642"/>
    </source>
</evidence>
<dbReference type="Pfam" id="PF10345">
    <property type="entry name" value="Cohesin_load"/>
    <property type="match status" value="1"/>
</dbReference>
<name>A0A448X139_9PLAT</name>
<dbReference type="GO" id="GO:0007064">
    <property type="term" value="P:mitotic sister chromatid cohesion"/>
    <property type="evidence" value="ECO:0007669"/>
    <property type="project" value="InterPro"/>
</dbReference>
<feature type="transmembrane region" description="Helical" evidence="9">
    <location>
        <begin position="287"/>
        <end position="305"/>
    </location>
</feature>
<keyword evidence="5" id="KW-0159">Chromosome partition</keyword>
<keyword evidence="9" id="KW-0472">Membrane</keyword>
<reference evidence="10" key="1">
    <citation type="submission" date="2018-11" db="EMBL/GenBank/DDBJ databases">
        <authorList>
            <consortium name="Pathogen Informatics"/>
        </authorList>
    </citation>
    <scope>NUCLEOTIDE SEQUENCE</scope>
</reference>
<keyword evidence="11" id="KW-1185">Reference proteome</keyword>
<evidence type="ECO:0000313" key="11">
    <source>
        <dbReference type="Proteomes" id="UP000784294"/>
    </source>
</evidence>
<evidence type="ECO:0000256" key="3">
    <source>
        <dbReference type="ARBA" id="ARBA00022618"/>
    </source>
</evidence>
<gene>
    <name evidence="10" type="ORF">PXEA_LOCUS18875</name>
</gene>
<proteinExistence type="inferred from homology"/>
<dbReference type="OrthoDB" id="5565328at2759"/>
<keyword evidence="6" id="KW-0539">Nucleus</keyword>
<organism evidence="10 11">
    <name type="scientific">Protopolystoma xenopodis</name>
    <dbReference type="NCBI Taxonomy" id="117903"/>
    <lineage>
        <taxon>Eukaryota</taxon>
        <taxon>Metazoa</taxon>
        <taxon>Spiralia</taxon>
        <taxon>Lophotrochozoa</taxon>
        <taxon>Platyhelminthes</taxon>
        <taxon>Monogenea</taxon>
        <taxon>Polyopisthocotylea</taxon>
        <taxon>Polystomatidea</taxon>
        <taxon>Polystomatidae</taxon>
        <taxon>Protopolystoma</taxon>
    </lineage>
</organism>
<keyword evidence="3" id="KW-0132">Cell division</keyword>
<comment type="caution">
    <text evidence="10">The sequence shown here is derived from an EMBL/GenBank/DDBJ whole genome shotgun (WGS) entry which is preliminary data.</text>
</comment>
<keyword evidence="7" id="KW-0131">Cell cycle</keyword>
<keyword evidence="9" id="KW-1133">Transmembrane helix</keyword>
<evidence type="ECO:0000256" key="7">
    <source>
        <dbReference type="ARBA" id="ARBA00023306"/>
    </source>
</evidence>
<dbReference type="Proteomes" id="UP000784294">
    <property type="component" value="Unassembled WGS sequence"/>
</dbReference>
<dbReference type="GO" id="GO:0007059">
    <property type="term" value="P:chromosome segregation"/>
    <property type="evidence" value="ECO:0007669"/>
    <property type="project" value="UniProtKB-KW"/>
</dbReference>